<name>A0A4U9VAQ3_SERFO</name>
<evidence type="ECO:0000256" key="1">
    <source>
        <dbReference type="SAM" id="Phobius"/>
    </source>
</evidence>
<keyword evidence="1" id="KW-0472">Membrane</keyword>
<organism evidence="2">
    <name type="scientific">Serratia fonticola</name>
    <dbReference type="NCBI Taxonomy" id="47917"/>
    <lineage>
        <taxon>Bacteria</taxon>
        <taxon>Pseudomonadati</taxon>
        <taxon>Pseudomonadota</taxon>
        <taxon>Gammaproteobacteria</taxon>
        <taxon>Enterobacterales</taxon>
        <taxon>Yersiniaceae</taxon>
        <taxon>Serratia</taxon>
    </lineage>
</organism>
<reference evidence="2" key="1">
    <citation type="submission" date="2019-05" db="EMBL/GenBank/DDBJ databases">
        <authorList>
            <consortium name="Pathogen Informatics"/>
        </authorList>
    </citation>
    <scope>NUCLEOTIDE SEQUENCE [LARGE SCALE GENOMIC DNA]</scope>
    <source>
        <strain evidence="2">NCTC12965</strain>
    </source>
</reference>
<keyword evidence="1" id="KW-0812">Transmembrane</keyword>
<dbReference type="EMBL" id="CABEEZ010000107">
    <property type="protein sequence ID" value="VTR43093.1"/>
    <property type="molecule type" value="Genomic_DNA"/>
</dbReference>
<dbReference type="AlphaFoldDB" id="A0A4U9VAQ3"/>
<accession>A0A4U9VAQ3</accession>
<protein>
    <submittedName>
        <fullName evidence="2">Uncharacterized protein</fullName>
    </submittedName>
</protein>
<evidence type="ECO:0000313" key="2">
    <source>
        <dbReference type="EMBL" id="VTR43093.1"/>
    </source>
</evidence>
<sequence length="82" mass="9576">MLSVTRVIWVFKRSRLVLILLVEFSITPPALDIVLDLIVDFRCHTALLTISSEEIGYLIGFFIDSFFQLVAVQFQFAGFWYW</sequence>
<feature type="transmembrane region" description="Helical" evidence="1">
    <location>
        <begin position="16"/>
        <end position="35"/>
    </location>
</feature>
<proteinExistence type="predicted"/>
<keyword evidence="1" id="KW-1133">Transmembrane helix</keyword>
<feature type="transmembrane region" description="Helical" evidence="1">
    <location>
        <begin position="55"/>
        <end position="81"/>
    </location>
</feature>
<gene>
    <name evidence="2" type="ORF">NCTC12965_04905</name>
</gene>